<dbReference type="Gene3D" id="3.30.300.30">
    <property type="match status" value="1"/>
</dbReference>
<dbReference type="InterPro" id="IPR025110">
    <property type="entry name" value="AMP-bd_C"/>
</dbReference>
<dbReference type="Gene3D" id="3.40.50.12780">
    <property type="entry name" value="N-terminal domain of ligase-like"/>
    <property type="match status" value="1"/>
</dbReference>
<gene>
    <name evidence="5" type="ORF">GCM10022247_25410</name>
</gene>
<keyword evidence="2" id="KW-0436">Ligase</keyword>
<reference evidence="6" key="1">
    <citation type="journal article" date="2019" name="Int. J. Syst. Evol. Microbiol.">
        <title>The Global Catalogue of Microorganisms (GCM) 10K type strain sequencing project: providing services to taxonomists for standard genome sequencing and annotation.</title>
        <authorList>
            <consortium name="The Broad Institute Genomics Platform"/>
            <consortium name="The Broad Institute Genome Sequencing Center for Infectious Disease"/>
            <person name="Wu L."/>
            <person name="Ma J."/>
        </authorList>
    </citation>
    <scope>NUCLEOTIDE SEQUENCE [LARGE SCALE GENOMIC DNA]</scope>
    <source>
        <strain evidence="6">JCM 17342</strain>
    </source>
</reference>
<evidence type="ECO:0000256" key="2">
    <source>
        <dbReference type="ARBA" id="ARBA00022598"/>
    </source>
</evidence>
<comment type="caution">
    <text evidence="5">The sequence shown here is derived from an EMBL/GenBank/DDBJ whole genome shotgun (WGS) entry which is preliminary data.</text>
</comment>
<organism evidence="5 6">
    <name type="scientific">Allokutzneria multivorans</name>
    <dbReference type="NCBI Taxonomy" id="1142134"/>
    <lineage>
        <taxon>Bacteria</taxon>
        <taxon>Bacillati</taxon>
        <taxon>Actinomycetota</taxon>
        <taxon>Actinomycetes</taxon>
        <taxon>Pseudonocardiales</taxon>
        <taxon>Pseudonocardiaceae</taxon>
        <taxon>Allokutzneria</taxon>
    </lineage>
</organism>
<proteinExistence type="inferred from homology"/>
<evidence type="ECO:0000313" key="6">
    <source>
        <dbReference type="Proteomes" id="UP001501747"/>
    </source>
</evidence>
<dbReference type="Proteomes" id="UP001501747">
    <property type="component" value="Unassembled WGS sequence"/>
</dbReference>
<sequence length="529" mass="57834">MAESVNGRWIEATTLGDLLDRRAEEYHDRVALSFPAESATYGVLAERANLLARGLIGAGVGRGDPVGIMLSNRVDSLAALFAVAKIGAIPVPVNARFKGYELNQVVAHSGLRVLVTEPAFTDLLAETLTDGPRLVLPDDPEFLDLAGRTPADEVRRRQALVRVRDTAVVMYTSGTTASPKGAMLSHEAFCRFAAATVHERFELTPEDRIWTALPLFHIGGIAFAIASIYGGCSYVHTGFYDPVVALDQLESQRCTVALPGFETIWLPVVNQPDFASRDLSALRLVMAVGVPERLRDMASRLPSATQVSCFGMTEACSFLAVNHRDDSLEERVTTGGHPLPGMECRVVDPQTGVDLSPGSEGELLFRGSNCFDGYYKDPELSQRVFDADGWFHTGDIATMDADGRVTFVSRLKDMLKVGGENVSAAEVEGYLLRHDAVLMAQVVGAPDGHYVEVPAAFVQLKPDASVEEQELIDFCLGAIATYRVPRYVRFVTEWPMSGTKIKKYVLRERIAEELRERGITRAPKLVSSR</sequence>
<dbReference type="InterPro" id="IPR045851">
    <property type="entry name" value="AMP-bd_C_sf"/>
</dbReference>
<dbReference type="SUPFAM" id="SSF56801">
    <property type="entry name" value="Acetyl-CoA synthetase-like"/>
    <property type="match status" value="1"/>
</dbReference>
<evidence type="ECO:0000259" key="3">
    <source>
        <dbReference type="Pfam" id="PF00501"/>
    </source>
</evidence>
<dbReference type="EMBL" id="BAABAL010000007">
    <property type="protein sequence ID" value="GAA4003445.1"/>
    <property type="molecule type" value="Genomic_DNA"/>
</dbReference>
<feature type="domain" description="AMP-binding enzyme C-terminal" evidence="4">
    <location>
        <begin position="426"/>
        <end position="498"/>
    </location>
</feature>
<evidence type="ECO:0000313" key="5">
    <source>
        <dbReference type="EMBL" id="GAA4003445.1"/>
    </source>
</evidence>
<dbReference type="InterPro" id="IPR042099">
    <property type="entry name" value="ANL_N_sf"/>
</dbReference>
<evidence type="ECO:0000256" key="1">
    <source>
        <dbReference type="ARBA" id="ARBA00006432"/>
    </source>
</evidence>
<dbReference type="Pfam" id="PF13193">
    <property type="entry name" value="AMP-binding_C"/>
    <property type="match status" value="1"/>
</dbReference>
<feature type="domain" description="AMP-dependent synthetase/ligase" evidence="3">
    <location>
        <begin position="19"/>
        <end position="375"/>
    </location>
</feature>
<protein>
    <submittedName>
        <fullName evidence="5">Class I adenylate-forming enzyme family protein</fullName>
    </submittedName>
</protein>
<dbReference type="InterPro" id="IPR000873">
    <property type="entry name" value="AMP-dep_synth/lig_dom"/>
</dbReference>
<dbReference type="Pfam" id="PF00501">
    <property type="entry name" value="AMP-binding"/>
    <property type="match status" value="1"/>
</dbReference>
<keyword evidence="6" id="KW-1185">Reference proteome</keyword>
<evidence type="ECO:0000259" key="4">
    <source>
        <dbReference type="Pfam" id="PF13193"/>
    </source>
</evidence>
<dbReference type="RefSeq" id="WP_344874140.1">
    <property type="nucleotide sequence ID" value="NZ_BAABAL010000007.1"/>
</dbReference>
<dbReference type="PANTHER" id="PTHR43201">
    <property type="entry name" value="ACYL-COA SYNTHETASE"/>
    <property type="match status" value="1"/>
</dbReference>
<name>A0ABP7RWZ2_9PSEU</name>
<accession>A0ABP7RWZ2</accession>
<dbReference type="PANTHER" id="PTHR43201:SF5">
    <property type="entry name" value="MEDIUM-CHAIN ACYL-COA LIGASE ACSF2, MITOCHONDRIAL"/>
    <property type="match status" value="1"/>
</dbReference>
<comment type="similarity">
    <text evidence="1">Belongs to the ATP-dependent AMP-binding enzyme family.</text>
</comment>